<keyword evidence="2" id="KW-1185">Reference proteome</keyword>
<accession>A0A6A4GPP2</accession>
<sequence>MTTRANKPHNLSASDAGPPLVAYVPARDLRIRAKSSSMGASGKHPGRSNVRPAMVHSVTFLEALTQMVFLYTKSVFWAQTMMRTRRVSDTVGEDDLLNLVTKGILDDCAKLTNLLKDLEEVRVAQP</sequence>
<proteinExistence type="predicted"/>
<reference evidence="1" key="1">
    <citation type="journal article" date="2019" name="Environ. Microbiol.">
        <title>Fungal ecological strategies reflected in gene transcription - a case study of two litter decomposers.</title>
        <authorList>
            <person name="Barbi F."/>
            <person name="Kohler A."/>
            <person name="Barry K."/>
            <person name="Baskaran P."/>
            <person name="Daum C."/>
            <person name="Fauchery L."/>
            <person name="Ihrmark K."/>
            <person name="Kuo A."/>
            <person name="LaButti K."/>
            <person name="Lipzen A."/>
            <person name="Morin E."/>
            <person name="Grigoriev I.V."/>
            <person name="Henrissat B."/>
            <person name="Lindahl B."/>
            <person name="Martin F."/>
        </authorList>
    </citation>
    <scope>NUCLEOTIDE SEQUENCE</scope>
    <source>
        <strain evidence="1">JB14</strain>
    </source>
</reference>
<dbReference type="AlphaFoldDB" id="A0A6A4GPP2"/>
<protein>
    <submittedName>
        <fullName evidence="1">Uncharacterized protein</fullName>
    </submittedName>
</protein>
<organism evidence="1 2">
    <name type="scientific">Gymnopus androsaceus JB14</name>
    <dbReference type="NCBI Taxonomy" id="1447944"/>
    <lineage>
        <taxon>Eukaryota</taxon>
        <taxon>Fungi</taxon>
        <taxon>Dikarya</taxon>
        <taxon>Basidiomycota</taxon>
        <taxon>Agaricomycotina</taxon>
        <taxon>Agaricomycetes</taxon>
        <taxon>Agaricomycetidae</taxon>
        <taxon>Agaricales</taxon>
        <taxon>Marasmiineae</taxon>
        <taxon>Omphalotaceae</taxon>
        <taxon>Gymnopus</taxon>
    </lineage>
</organism>
<gene>
    <name evidence="1" type="ORF">BT96DRAFT_1005167</name>
</gene>
<evidence type="ECO:0000313" key="2">
    <source>
        <dbReference type="Proteomes" id="UP000799118"/>
    </source>
</evidence>
<dbReference type="EMBL" id="ML769803">
    <property type="protein sequence ID" value="KAE9387406.1"/>
    <property type="molecule type" value="Genomic_DNA"/>
</dbReference>
<dbReference type="Proteomes" id="UP000799118">
    <property type="component" value="Unassembled WGS sequence"/>
</dbReference>
<name>A0A6A4GPP2_9AGAR</name>
<evidence type="ECO:0000313" key="1">
    <source>
        <dbReference type="EMBL" id="KAE9387406.1"/>
    </source>
</evidence>